<gene>
    <name evidence="2" type="ORF">VICG_01275</name>
</gene>
<name>L2GMW8_VITCO</name>
<dbReference type="PANTHER" id="PTHR23355:SF9">
    <property type="entry name" value="DIS3-LIKE EXONUCLEASE 2"/>
    <property type="match status" value="1"/>
</dbReference>
<organism evidence="2 3">
    <name type="scientific">Vittaforma corneae (strain ATCC 50505)</name>
    <name type="common">Microsporidian parasite</name>
    <name type="synonym">Nosema corneum</name>
    <dbReference type="NCBI Taxonomy" id="993615"/>
    <lineage>
        <taxon>Eukaryota</taxon>
        <taxon>Fungi</taxon>
        <taxon>Fungi incertae sedis</taxon>
        <taxon>Microsporidia</taxon>
        <taxon>Nosematidae</taxon>
        <taxon>Vittaforma</taxon>
    </lineage>
</organism>
<dbReference type="EMBL" id="JH370140">
    <property type="protein sequence ID" value="ELA41642.1"/>
    <property type="molecule type" value="Genomic_DNA"/>
</dbReference>
<proteinExistence type="predicted"/>
<dbReference type="SUPFAM" id="SSF50249">
    <property type="entry name" value="Nucleic acid-binding proteins"/>
    <property type="match status" value="2"/>
</dbReference>
<dbReference type="OMA" id="ESIPTHY"/>
<evidence type="ECO:0000313" key="3">
    <source>
        <dbReference type="Proteomes" id="UP000011082"/>
    </source>
</evidence>
<dbReference type="PROSITE" id="PS01175">
    <property type="entry name" value="RIBONUCLEASE_II"/>
    <property type="match status" value="1"/>
</dbReference>
<dbReference type="InterPro" id="IPR050180">
    <property type="entry name" value="RNR_Ribonuclease"/>
</dbReference>
<dbReference type="SMART" id="SM00955">
    <property type="entry name" value="RNB"/>
    <property type="match status" value="1"/>
</dbReference>
<dbReference type="STRING" id="993615.L2GMW8"/>
<dbReference type="VEuPathDB" id="MicrosporidiaDB:VICG_01275"/>
<sequence>MQSSAYTRQITKRFKLAKHVREIYKHRNLSFFPLHFKFSKPVLILSREIQTAFNSVLLVKDFYFVICSCLLSGDDEKQLKKLNEDIVLFKDEFIAEIDEFNGHINQNHNHGSRLEAVLNYLRISHPQGTFDILTQSNLKQYVNHLPVFDVVFNQMSFYQSNTRVFEPYLENLDFLHRSGKVTKGTLMINPLNNLEGEVVEKEKRTKIYDRNINRAMHGDEVFLENDKVVGIFKRKTRIVAGTVFKLENFNDSARIGYVRPIDRRLPDIFVLTHLNASDLFKKVVVHVLDWECSNENPRGVIFKFLGKNGVFEDEVNAIFEHFQIEYFNNNWIDVCNRRREEIGERILQCSDDNTPGGLGFDSFHFSIERVMKEVLDGKRKDLRDLDICSIDPKGCTDIDDALHCRVYDDHIEVGVHIADVSSYVLPDSVLDIEARHRSTTVYFPDRRIDMLPPFLSSNLCSLLEGNDRAAFSCIWKLDKGFNIINADIFRSLIRSKAALTYEEANDIIKHGSAVSSTRNALRPALKLLLEIATRLRTQRFENGALELSGQEIRINPDGEIEIKESIPTHYLVEEFMLLANITVASFIHKFNPEYSLLRKHPLPSAIELDIVDATSSKSLNDSLKKLDQEQSMIVKRIITRSMQQALYFCSGESSDFHHYGLATDIYTHFTSPIRRYPDIIVHRTLSYILDNNEIMIDHLKDFVNTKACSLMNFRHRNAQNASRMAEELFIMHVLDDRDLMAHVVSIRSNGVTLFIPMYGIEGFVRQSTQYKLFDSLKVRVNRNFPDYCLNRFLKIEIVQ</sequence>
<dbReference type="GO" id="GO:0003723">
    <property type="term" value="F:RNA binding"/>
    <property type="evidence" value="ECO:0007669"/>
    <property type="project" value="InterPro"/>
</dbReference>
<dbReference type="HOGENOM" id="CLU_002333_5_0_1"/>
<dbReference type="Proteomes" id="UP000011082">
    <property type="component" value="Unassembled WGS sequence"/>
</dbReference>
<feature type="domain" description="RNB" evidence="1">
    <location>
        <begin position="379"/>
        <end position="691"/>
    </location>
</feature>
<dbReference type="RefSeq" id="XP_007604721.1">
    <property type="nucleotide sequence ID" value="XM_007604659.1"/>
</dbReference>
<dbReference type="InterPro" id="IPR001900">
    <property type="entry name" value="RNase_II/R"/>
</dbReference>
<dbReference type="Gene3D" id="2.40.50.690">
    <property type="match status" value="1"/>
</dbReference>
<keyword evidence="3" id="KW-1185">Reference proteome</keyword>
<accession>L2GMW8</accession>
<dbReference type="FunCoup" id="L2GMW8">
    <property type="interactions" value="261"/>
</dbReference>
<dbReference type="GO" id="GO:0000175">
    <property type="term" value="F:3'-5'-RNA exonuclease activity"/>
    <property type="evidence" value="ECO:0007669"/>
    <property type="project" value="TreeGrafter"/>
</dbReference>
<dbReference type="GeneID" id="19881986"/>
<dbReference type="GO" id="GO:0006402">
    <property type="term" value="P:mRNA catabolic process"/>
    <property type="evidence" value="ECO:0007669"/>
    <property type="project" value="TreeGrafter"/>
</dbReference>
<dbReference type="OrthoDB" id="372421at2759"/>
<dbReference type="AlphaFoldDB" id="L2GMW8"/>
<dbReference type="Gene3D" id="2.40.50.140">
    <property type="entry name" value="Nucleic acid-binding proteins"/>
    <property type="match status" value="1"/>
</dbReference>
<protein>
    <submittedName>
        <fullName evidence="2">VacB and RNase II family 3'-5' exoribonuclease</fullName>
    </submittedName>
</protein>
<evidence type="ECO:0000259" key="1">
    <source>
        <dbReference type="SMART" id="SM00955"/>
    </source>
</evidence>
<dbReference type="InterPro" id="IPR041505">
    <property type="entry name" value="Dis3_CSD2"/>
</dbReference>
<dbReference type="InParanoid" id="L2GMW8"/>
<dbReference type="PANTHER" id="PTHR23355">
    <property type="entry name" value="RIBONUCLEASE"/>
    <property type="match status" value="1"/>
</dbReference>
<dbReference type="InterPro" id="IPR012340">
    <property type="entry name" value="NA-bd_OB-fold"/>
</dbReference>
<dbReference type="Pfam" id="PF17849">
    <property type="entry name" value="OB_Dis3"/>
    <property type="match status" value="1"/>
</dbReference>
<evidence type="ECO:0000313" key="2">
    <source>
        <dbReference type="EMBL" id="ELA41642.1"/>
    </source>
</evidence>
<reference evidence="3" key="1">
    <citation type="submission" date="2011-05" db="EMBL/GenBank/DDBJ databases">
        <title>The genome sequence of Vittaforma corneae strain ATCC 50505.</title>
        <authorList>
            <consortium name="The Broad Institute Genome Sequencing Platform"/>
            <person name="Cuomo C."/>
            <person name="Didier E."/>
            <person name="Bowers L."/>
            <person name="Young S.K."/>
            <person name="Zeng Q."/>
            <person name="Gargeya S."/>
            <person name="Fitzgerald M."/>
            <person name="Haas B."/>
            <person name="Abouelleil A."/>
            <person name="Alvarado L."/>
            <person name="Arachchi H.M."/>
            <person name="Berlin A."/>
            <person name="Chapman S.B."/>
            <person name="Gearin G."/>
            <person name="Goldberg J."/>
            <person name="Griggs A."/>
            <person name="Gujja S."/>
            <person name="Hansen M."/>
            <person name="Heiman D."/>
            <person name="Howarth C."/>
            <person name="Larimer J."/>
            <person name="Lui A."/>
            <person name="MacDonald P.J.P."/>
            <person name="McCowen C."/>
            <person name="Montmayeur A."/>
            <person name="Murphy C."/>
            <person name="Neiman D."/>
            <person name="Pearson M."/>
            <person name="Priest M."/>
            <person name="Roberts A."/>
            <person name="Saif S."/>
            <person name="Shea T."/>
            <person name="Sisk P."/>
            <person name="Stolte C."/>
            <person name="Sykes S."/>
            <person name="Wortman J."/>
            <person name="Nusbaum C."/>
            <person name="Birren B."/>
        </authorList>
    </citation>
    <scope>NUCLEOTIDE SEQUENCE [LARGE SCALE GENOMIC DNA]</scope>
    <source>
        <strain evidence="3">ATCC 50505</strain>
    </source>
</reference>
<dbReference type="Pfam" id="PF00773">
    <property type="entry name" value="RNB"/>
    <property type="match status" value="1"/>
</dbReference>
<dbReference type="InterPro" id="IPR022966">
    <property type="entry name" value="RNase_II/R_CS"/>
</dbReference>